<dbReference type="EMBL" id="QUSK01000032">
    <property type="protein sequence ID" value="RGD73305.1"/>
    <property type="molecule type" value="Genomic_DNA"/>
</dbReference>
<dbReference type="PROSITE" id="PS50911">
    <property type="entry name" value="CHAP"/>
    <property type="match status" value="1"/>
</dbReference>
<dbReference type="InterPro" id="IPR038765">
    <property type="entry name" value="Papain-like_cys_pep_sf"/>
</dbReference>
<dbReference type="Proteomes" id="UP000260721">
    <property type="component" value="Unassembled WGS sequence"/>
</dbReference>
<evidence type="ECO:0000313" key="2">
    <source>
        <dbReference type="EMBL" id="RGD73305.1"/>
    </source>
</evidence>
<protein>
    <submittedName>
        <fullName evidence="2">CHAP domain-containing protein</fullName>
    </submittedName>
</protein>
<sequence>MITERRTEDNLGDWYYNVNPYYQRGYGLPNCTCYAWGRLSEICNAPVTFYGGNAIMWANRPEMKQIPSPKVGSCIIYSGGITDSYGRLCGHIGVIEHLYDDGSIDVSMSSFGGYMWRLYRLNPSDSYHIPDSYGLTFVGFFMYDGVQAIYDHEARIQQERKEKAEQELQKSVELRSIQPVDDLLIPSYIDSEKVYVNSIDALPMVICIVLLLLKKLLNI</sequence>
<dbReference type="AlphaFoldDB" id="A0A3E3DVX8"/>
<reference evidence="2 3" key="1">
    <citation type="submission" date="2018-08" db="EMBL/GenBank/DDBJ databases">
        <title>A genome reference for cultivated species of the human gut microbiota.</title>
        <authorList>
            <person name="Zou Y."/>
            <person name="Xue W."/>
            <person name="Luo G."/>
        </authorList>
    </citation>
    <scope>NUCLEOTIDE SEQUENCE [LARGE SCALE GENOMIC DNA]</scope>
    <source>
        <strain evidence="2 3">TF08-11</strain>
    </source>
</reference>
<organism evidence="2 3">
    <name type="scientific">Faecalicoccus pleomorphus</name>
    <dbReference type="NCBI Taxonomy" id="1323"/>
    <lineage>
        <taxon>Bacteria</taxon>
        <taxon>Bacillati</taxon>
        <taxon>Bacillota</taxon>
        <taxon>Erysipelotrichia</taxon>
        <taxon>Erysipelotrichales</taxon>
        <taxon>Erysipelotrichaceae</taxon>
        <taxon>Faecalicoccus</taxon>
    </lineage>
</organism>
<dbReference type="InterPro" id="IPR007921">
    <property type="entry name" value="CHAP_dom"/>
</dbReference>
<dbReference type="SUPFAM" id="SSF54001">
    <property type="entry name" value="Cysteine proteinases"/>
    <property type="match status" value="1"/>
</dbReference>
<dbReference type="Pfam" id="PF05257">
    <property type="entry name" value="CHAP"/>
    <property type="match status" value="1"/>
</dbReference>
<dbReference type="RefSeq" id="WP_117447149.1">
    <property type="nucleotide sequence ID" value="NZ_JBFBOW010000001.1"/>
</dbReference>
<accession>A0A3E3DVX8</accession>
<evidence type="ECO:0000259" key="1">
    <source>
        <dbReference type="PROSITE" id="PS50911"/>
    </source>
</evidence>
<proteinExistence type="predicted"/>
<feature type="domain" description="Peptidase C51" evidence="1">
    <location>
        <begin position="6"/>
        <end position="139"/>
    </location>
</feature>
<comment type="caution">
    <text evidence="2">The sequence shown here is derived from an EMBL/GenBank/DDBJ whole genome shotgun (WGS) entry which is preliminary data.</text>
</comment>
<evidence type="ECO:0000313" key="3">
    <source>
        <dbReference type="Proteomes" id="UP000260721"/>
    </source>
</evidence>
<name>A0A3E3DVX8_9FIRM</name>
<dbReference type="Gene3D" id="3.90.1720.10">
    <property type="entry name" value="endopeptidase domain like (from Nostoc punctiforme)"/>
    <property type="match status" value="1"/>
</dbReference>
<gene>
    <name evidence="2" type="ORF">DXC78_11510</name>
</gene>